<protein>
    <submittedName>
        <fullName evidence="2">Uncharacterized protein</fullName>
    </submittedName>
</protein>
<keyword evidence="3" id="KW-1185">Reference proteome</keyword>
<feature type="region of interest" description="Disordered" evidence="1">
    <location>
        <begin position="1"/>
        <end position="21"/>
    </location>
</feature>
<dbReference type="EMBL" id="JBBPBN010000004">
    <property type="protein sequence ID" value="KAK9041660.1"/>
    <property type="molecule type" value="Genomic_DNA"/>
</dbReference>
<gene>
    <name evidence="2" type="ORF">V6N11_016750</name>
</gene>
<evidence type="ECO:0000313" key="2">
    <source>
        <dbReference type="EMBL" id="KAK9041660.1"/>
    </source>
</evidence>
<accession>A0ABR2TWD8</accession>
<feature type="compositionally biased region" description="Polar residues" evidence="1">
    <location>
        <begin position="82"/>
        <end position="99"/>
    </location>
</feature>
<evidence type="ECO:0000256" key="1">
    <source>
        <dbReference type="SAM" id="MobiDB-lite"/>
    </source>
</evidence>
<dbReference type="Proteomes" id="UP001396334">
    <property type="component" value="Unassembled WGS sequence"/>
</dbReference>
<proteinExistence type="predicted"/>
<comment type="caution">
    <text evidence="2">The sequence shown here is derived from an EMBL/GenBank/DDBJ whole genome shotgun (WGS) entry which is preliminary data.</text>
</comment>
<name>A0ABR2TWD8_9ROSI</name>
<feature type="region of interest" description="Disordered" evidence="1">
    <location>
        <begin position="52"/>
        <end position="123"/>
    </location>
</feature>
<reference evidence="2 3" key="1">
    <citation type="journal article" date="2024" name="G3 (Bethesda)">
        <title>Genome assembly of Hibiscus sabdariffa L. provides insights into metabolisms of medicinal natural products.</title>
        <authorList>
            <person name="Kim T."/>
        </authorList>
    </citation>
    <scope>NUCLEOTIDE SEQUENCE [LARGE SCALE GENOMIC DNA]</scope>
    <source>
        <strain evidence="2">TK-2024</strain>
        <tissue evidence="2">Old leaves</tissue>
    </source>
</reference>
<organism evidence="2 3">
    <name type="scientific">Hibiscus sabdariffa</name>
    <name type="common">roselle</name>
    <dbReference type="NCBI Taxonomy" id="183260"/>
    <lineage>
        <taxon>Eukaryota</taxon>
        <taxon>Viridiplantae</taxon>
        <taxon>Streptophyta</taxon>
        <taxon>Embryophyta</taxon>
        <taxon>Tracheophyta</taxon>
        <taxon>Spermatophyta</taxon>
        <taxon>Magnoliopsida</taxon>
        <taxon>eudicotyledons</taxon>
        <taxon>Gunneridae</taxon>
        <taxon>Pentapetalae</taxon>
        <taxon>rosids</taxon>
        <taxon>malvids</taxon>
        <taxon>Malvales</taxon>
        <taxon>Malvaceae</taxon>
        <taxon>Malvoideae</taxon>
        <taxon>Hibiscus</taxon>
    </lineage>
</organism>
<sequence length="123" mass="13098">MDVDGVRADGTNLAAQDEVQDHAGEMTVTEQQGSGDNVNPSLVDHVEQNIGGNFAGSELQPDQMELGDSMTGGIIPEEEDNQASTVAQTTEIASDSYNLDSGRELQPDMGDDVAFHSQQDEVM</sequence>
<evidence type="ECO:0000313" key="3">
    <source>
        <dbReference type="Proteomes" id="UP001396334"/>
    </source>
</evidence>